<gene>
    <name evidence="7" type="ORF">ABXL37_29175</name>
</gene>
<comment type="caution">
    <text evidence="7">The sequence shown here is derived from an EMBL/GenBank/DDBJ whole genome shotgun (WGS) entry which is preliminary data.</text>
</comment>
<evidence type="ECO:0000259" key="5">
    <source>
        <dbReference type="Pfam" id="PF00589"/>
    </source>
</evidence>
<dbReference type="InterPro" id="IPR011010">
    <property type="entry name" value="DNA_brk_join_enz"/>
</dbReference>
<evidence type="ECO:0000313" key="7">
    <source>
        <dbReference type="EMBL" id="MET1478332.1"/>
    </source>
</evidence>
<comment type="similarity">
    <text evidence="1">Belongs to the 'phage' integrase family.</text>
</comment>
<dbReference type="PANTHER" id="PTHR30349:SF64">
    <property type="entry name" value="PROPHAGE INTEGRASE INTD-RELATED"/>
    <property type="match status" value="1"/>
</dbReference>
<dbReference type="InterPro" id="IPR013762">
    <property type="entry name" value="Integrase-like_cat_sf"/>
</dbReference>
<dbReference type="Proteomes" id="UP001548587">
    <property type="component" value="Unassembled WGS sequence"/>
</dbReference>
<evidence type="ECO:0000313" key="8">
    <source>
        <dbReference type="Proteomes" id="UP001548587"/>
    </source>
</evidence>
<feature type="domain" description="DUF6538" evidence="6">
    <location>
        <begin position="9"/>
        <end position="65"/>
    </location>
</feature>
<keyword evidence="4" id="KW-0233">DNA recombination</keyword>
<dbReference type="EMBL" id="JBEWCH010000028">
    <property type="protein sequence ID" value="MET1478332.1"/>
    <property type="molecule type" value="Genomic_DNA"/>
</dbReference>
<protein>
    <submittedName>
        <fullName evidence="7">Site-specific integrase</fullName>
    </submittedName>
</protein>
<evidence type="ECO:0000256" key="1">
    <source>
        <dbReference type="ARBA" id="ARBA00008857"/>
    </source>
</evidence>
<accession>A0ABV2CGV2</accession>
<evidence type="ECO:0000256" key="3">
    <source>
        <dbReference type="ARBA" id="ARBA00023125"/>
    </source>
</evidence>
<dbReference type="InterPro" id="IPR046668">
    <property type="entry name" value="DUF6538"/>
</dbReference>
<keyword evidence="8" id="KW-1185">Reference proteome</keyword>
<dbReference type="Pfam" id="PF00589">
    <property type="entry name" value="Phage_integrase"/>
    <property type="match status" value="1"/>
</dbReference>
<keyword evidence="2" id="KW-0229">DNA integration</keyword>
<dbReference type="InterPro" id="IPR002104">
    <property type="entry name" value="Integrase_catalytic"/>
</dbReference>
<dbReference type="Gene3D" id="1.10.443.10">
    <property type="entry name" value="Intergrase catalytic core"/>
    <property type="match status" value="1"/>
</dbReference>
<dbReference type="InterPro" id="IPR050090">
    <property type="entry name" value="Tyrosine_recombinase_XerCD"/>
</dbReference>
<evidence type="ECO:0000259" key="6">
    <source>
        <dbReference type="Pfam" id="PF20172"/>
    </source>
</evidence>
<sequence>MKHPYLTTRAESTHYYFRRKVPLELRAQLQKTEIWVSLETPCRTEAISRLPMAALEYERLVAPARAAAASAAMAADAWLPHGMRAVDDEPHPYHPTVQPPGTTRLHALHIPRLVERYTVNALANDDEVRPTYFEKESDEAEAEADKDDYDDDAHRTLLLEARKQLRRARASDDFSDVRESVEEHLMWERAWLPAASTEFVTLLKAITDAQLAVVEEELRRLDGKVSETPELIPLVDEDDTWEAALKCWKAERMPSPKTVNDSARQVQRFKSHVGDLPLTVLTPDHVERFKTLCLEKDELEHGRVNTILSLLSPLVTLAMRKKLTKLASNPFSGMKYPAKVVELSRKTVRTAFTTDQLNAVFASPVYTCGHRPGKGGGDAAYWLPLLGPHTGARVEDLCRLTVADVVQRDGVWCLHLHDSKREARTGNHAVMRHVPVHRNLLRLGWLDFIESRRPAGGSAWLFPDLSTNQYGKRGAVFSNWFNEYLRSPIGLTDPALVYHSFRHTFQTFGELAGISEQVIDELIGHAADSRYGRKEGRFKRLPFELLVQAMEKLDFPGLELGHLPYAGRT</sequence>
<dbReference type="CDD" id="cd01184">
    <property type="entry name" value="INT_C_like_1"/>
    <property type="match status" value="1"/>
</dbReference>
<keyword evidence="3" id="KW-0238">DNA-binding</keyword>
<dbReference type="SUPFAM" id="SSF56349">
    <property type="entry name" value="DNA breaking-rejoining enzymes"/>
    <property type="match status" value="1"/>
</dbReference>
<evidence type="ECO:0000256" key="4">
    <source>
        <dbReference type="ARBA" id="ARBA00023172"/>
    </source>
</evidence>
<dbReference type="PANTHER" id="PTHR30349">
    <property type="entry name" value="PHAGE INTEGRASE-RELATED"/>
    <property type="match status" value="1"/>
</dbReference>
<name>A0ABV2CGV2_9BURK</name>
<dbReference type="InterPro" id="IPR010998">
    <property type="entry name" value="Integrase_recombinase_N"/>
</dbReference>
<reference evidence="7 8" key="1">
    <citation type="submission" date="2024-06" db="EMBL/GenBank/DDBJ databases">
        <title>Burkholderia sola in Mexico.</title>
        <authorList>
            <person name="Estrada P."/>
        </authorList>
    </citation>
    <scope>NUCLEOTIDE SEQUENCE [LARGE SCALE GENOMIC DNA]</scope>
    <source>
        <strain evidence="7 8">CpTa8-5</strain>
    </source>
</reference>
<proteinExistence type="inferred from homology"/>
<dbReference type="RefSeq" id="WP_209928283.1">
    <property type="nucleotide sequence ID" value="NZ_JBEWCH010000028.1"/>
</dbReference>
<dbReference type="Pfam" id="PF20172">
    <property type="entry name" value="DUF6538"/>
    <property type="match status" value="1"/>
</dbReference>
<evidence type="ECO:0000256" key="2">
    <source>
        <dbReference type="ARBA" id="ARBA00022908"/>
    </source>
</evidence>
<dbReference type="Gene3D" id="1.10.150.130">
    <property type="match status" value="1"/>
</dbReference>
<feature type="domain" description="Tyr recombinase" evidence="5">
    <location>
        <begin position="389"/>
        <end position="529"/>
    </location>
</feature>
<organism evidence="7 8">
    <name type="scientific">Burkholderia sola</name>
    <dbReference type="NCBI Taxonomy" id="2843302"/>
    <lineage>
        <taxon>Bacteria</taxon>
        <taxon>Pseudomonadati</taxon>
        <taxon>Pseudomonadota</taxon>
        <taxon>Betaproteobacteria</taxon>
        <taxon>Burkholderiales</taxon>
        <taxon>Burkholderiaceae</taxon>
        <taxon>Burkholderia</taxon>
        <taxon>Burkholderia cepacia complex</taxon>
    </lineage>
</organism>